<keyword evidence="2" id="KW-0732">Signal</keyword>
<feature type="domain" description="Helix-hairpin-helix DNA-binding motif class 1" evidence="3">
    <location>
        <begin position="50"/>
        <end position="69"/>
    </location>
</feature>
<proteinExistence type="predicted"/>
<reference evidence="4" key="1">
    <citation type="submission" date="2009-04" db="EMBL/GenBank/DDBJ databases">
        <authorList>
            <person name="Weinstock G."/>
            <person name="Sodergren E."/>
            <person name="Clifton S."/>
            <person name="Fulton L."/>
            <person name="Fulton B."/>
            <person name="Courtney L."/>
            <person name="Fronick C."/>
            <person name="Harrison M."/>
            <person name="Strong C."/>
            <person name="Farmer C."/>
            <person name="Delahaunty K."/>
            <person name="Markovic C."/>
            <person name="Hall O."/>
            <person name="Minx P."/>
            <person name="Tomlinson C."/>
            <person name="Mitreva M."/>
            <person name="Nelson J."/>
            <person name="Hou S."/>
            <person name="Wollam A."/>
            <person name="Pepin K.H."/>
            <person name="Johnson M."/>
            <person name="Bhonagiri V."/>
            <person name="Nash W.E."/>
            <person name="Warren W."/>
            <person name="Chinwalla A."/>
            <person name="Mardis E.R."/>
            <person name="Wilson R.K."/>
        </authorList>
    </citation>
    <scope>NUCLEOTIDE SEQUENCE [LARGE SCALE GENOMIC DNA]</scope>
    <source>
        <strain evidence="4">ATCC 51147</strain>
    </source>
</reference>
<accession>C4GM10</accession>
<sequence length="132" mass="13987">MHTLKIECGFCFKSLYGDFIMLKKLFLAVLASLSFSFALAAVDLNTATVEQLSTLKGIKAKKATAIVEYRQKNGAFKSVDDLKNVPGIGQKTVDKLRSELTVGAAAPAAQPKAAPKPAASKADKTNKADAAK</sequence>
<dbReference type="NCBIfam" id="TIGR00426">
    <property type="entry name" value="competence protein ComEA helix-hairpin-helix repeat region"/>
    <property type="match status" value="1"/>
</dbReference>
<dbReference type="HOGENOM" id="CLU_052011_4_0_4"/>
<dbReference type="PANTHER" id="PTHR21180">
    <property type="entry name" value="ENDONUCLEASE/EXONUCLEASE/PHOSPHATASE FAMILY DOMAIN-CONTAINING PROTEIN 1"/>
    <property type="match status" value="1"/>
</dbReference>
<dbReference type="EMBL" id="ACJW02000005">
    <property type="protein sequence ID" value="EEP67161.1"/>
    <property type="molecule type" value="Genomic_DNA"/>
</dbReference>
<feature type="signal peptide" evidence="2">
    <location>
        <begin position="1"/>
        <end position="40"/>
    </location>
</feature>
<dbReference type="InterPro" id="IPR051675">
    <property type="entry name" value="Endo/Exo/Phosphatase_dom_1"/>
</dbReference>
<dbReference type="SUPFAM" id="SSF47781">
    <property type="entry name" value="RuvA domain 2-like"/>
    <property type="match status" value="1"/>
</dbReference>
<dbReference type="InterPro" id="IPR004509">
    <property type="entry name" value="Competence_ComEA_HhH"/>
</dbReference>
<dbReference type="Gene3D" id="1.10.150.280">
    <property type="entry name" value="AF1531-like domain"/>
    <property type="match status" value="1"/>
</dbReference>
<dbReference type="AlphaFoldDB" id="C4GM10"/>
<evidence type="ECO:0000256" key="1">
    <source>
        <dbReference type="SAM" id="MobiDB-lite"/>
    </source>
</evidence>
<dbReference type="STRING" id="629741.GCWU000324_02735"/>
<name>C4GM10_9NEIS</name>
<evidence type="ECO:0000256" key="2">
    <source>
        <dbReference type="SAM" id="SignalP"/>
    </source>
</evidence>
<comment type="caution">
    <text evidence="4">The sequence shown here is derived from an EMBL/GenBank/DDBJ whole genome shotgun (WGS) entry which is preliminary data.</text>
</comment>
<dbReference type="Proteomes" id="UP000003009">
    <property type="component" value="Unassembled WGS sequence"/>
</dbReference>
<feature type="compositionally biased region" description="Low complexity" evidence="1">
    <location>
        <begin position="104"/>
        <end position="120"/>
    </location>
</feature>
<protein>
    <submittedName>
        <fullName evidence="4">ComEA protein</fullName>
    </submittedName>
</protein>
<dbReference type="SMART" id="SM00278">
    <property type="entry name" value="HhH1"/>
    <property type="match status" value="2"/>
</dbReference>
<keyword evidence="5" id="KW-1185">Reference proteome</keyword>
<feature type="compositionally biased region" description="Basic and acidic residues" evidence="1">
    <location>
        <begin position="121"/>
        <end position="132"/>
    </location>
</feature>
<dbReference type="GO" id="GO:0006281">
    <property type="term" value="P:DNA repair"/>
    <property type="evidence" value="ECO:0007669"/>
    <property type="project" value="InterPro"/>
</dbReference>
<evidence type="ECO:0000313" key="4">
    <source>
        <dbReference type="EMBL" id="EEP67161.1"/>
    </source>
</evidence>
<organism evidence="4 5">
    <name type="scientific">Kingella oralis ATCC 51147</name>
    <dbReference type="NCBI Taxonomy" id="629741"/>
    <lineage>
        <taxon>Bacteria</taxon>
        <taxon>Pseudomonadati</taxon>
        <taxon>Pseudomonadota</taxon>
        <taxon>Betaproteobacteria</taxon>
        <taxon>Neisseriales</taxon>
        <taxon>Neisseriaceae</taxon>
        <taxon>Kingella</taxon>
    </lineage>
</organism>
<gene>
    <name evidence="4" type="ORF">GCWU000324_02735</name>
</gene>
<dbReference type="GO" id="GO:0015628">
    <property type="term" value="P:protein secretion by the type II secretion system"/>
    <property type="evidence" value="ECO:0007669"/>
    <property type="project" value="TreeGrafter"/>
</dbReference>
<evidence type="ECO:0000313" key="5">
    <source>
        <dbReference type="Proteomes" id="UP000003009"/>
    </source>
</evidence>
<evidence type="ECO:0000259" key="3">
    <source>
        <dbReference type="SMART" id="SM00278"/>
    </source>
</evidence>
<dbReference type="InterPro" id="IPR010994">
    <property type="entry name" value="RuvA_2-like"/>
</dbReference>
<feature type="region of interest" description="Disordered" evidence="1">
    <location>
        <begin position="103"/>
        <end position="132"/>
    </location>
</feature>
<feature type="chain" id="PRO_5002936830" evidence="2">
    <location>
        <begin position="41"/>
        <end position="132"/>
    </location>
</feature>
<dbReference type="GO" id="GO:0015627">
    <property type="term" value="C:type II protein secretion system complex"/>
    <property type="evidence" value="ECO:0007669"/>
    <property type="project" value="TreeGrafter"/>
</dbReference>
<dbReference type="Pfam" id="PF12836">
    <property type="entry name" value="HHH_3"/>
    <property type="match status" value="1"/>
</dbReference>
<dbReference type="InterPro" id="IPR003583">
    <property type="entry name" value="Hlx-hairpin-Hlx_DNA-bd_motif"/>
</dbReference>
<dbReference type="PANTHER" id="PTHR21180:SF32">
    <property type="entry name" value="ENDONUCLEASE_EXONUCLEASE_PHOSPHATASE FAMILY DOMAIN-CONTAINING PROTEIN 1"/>
    <property type="match status" value="1"/>
</dbReference>
<dbReference type="GO" id="GO:0003677">
    <property type="term" value="F:DNA binding"/>
    <property type="evidence" value="ECO:0007669"/>
    <property type="project" value="InterPro"/>
</dbReference>
<feature type="domain" description="Helix-hairpin-helix DNA-binding motif class 1" evidence="3">
    <location>
        <begin position="80"/>
        <end position="99"/>
    </location>
</feature>